<feature type="compositionally biased region" description="Low complexity" evidence="1">
    <location>
        <begin position="84"/>
        <end position="117"/>
    </location>
</feature>
<evidence type="ECO:0000313" key="4">
    <source>
        <dbReference type="EMBL" id="EFO92482.1"/>
    </source>
</evidence>
<dbReference type="SUPFAM" id="SSF54236">
    <property type="entry name" value="Ubiquitin-like"/>
    <property type="match status" value="1"/>
</dbReference>
<dbReference type="RefSeq" id="XP_003094118.2">
    <property type="nucleotide sequence ID" value="XM_003094070.2"/>
</dbReference>
<evidence type="ECO:0000313" key="5">
    <source>
        <dbReference type="Proteomes" id="UP000008281"/>
    </source>
</evidence>
<dbReference type="GO" id="GO:0006511">
    <property type="term" value="P:ubiquitin-dependent protein catabolic process"/>
    <property type="evidence" value="ECO:0007669"/>
    <property type="project" value="TreeGrafter"/>
</dbReference>
<dbReference type="SMART" id="SM00165">
    <property type="entry name" value="UBA"/>
    <property type="match status" value="1"/>
</dbReference>
<dbReference type="STRING" id="31234.E3NBU4"/>
<dbReference type="GO" id="GO:0006611">
    <property type="term" value="P:protein export from nucleus"/>
    <property type="evidence" value="ECO:0007669"/>
    <property type="project" value="EnsemblMetazoa"/>
</dbReference>
<dbReference type="PROSITE" id="PS50030">
    <property type="entry name" value="UBA"/>
    <property type="match status" value="1"/>
</dbReference>
<dbReference type="eggNOG" id="KOG0010">
    <property type="taxonomic scope" value="Eukaryota"/>
</dbReference>
<organism evidence="5">
    <name type="scientific">Caenorhabditis remanei</name>
    <name type="common">Caenorhabditis vulgaris</name>
    <dbReference type="NCBI Taxonomy" id="31234"/>
    <lineage>
        <taxon>Eukaryota</taxon>
        <taxon>Metazoa</taxon>
        <taxon>Ecdysozoa</taxon>
        <taxon>Nematoda</taxon>
        <taxon>Chromadorea</taxon>
        <taxon>Rhabditida</taxon>
        <taxon>Rhabditina</taxon>
        <taxon>Rhabditomorpha</taxon>
        <taxon>Rhabditoidea</taxon>
        <taxon>Rhabditidae</taxon>
        <taxon>Peloderinae</taxon>
        <taxon>Caenorhabditis</taxon>
    </lineage>
</organism>
<dbReference type="InterPro" id="IPR015940">
    <property type="entry name" value="UBA"/>
</dbReference>
<keyword evidence="5" id="KW-1185">Reference proteome</keyword>
<dbReference type="Gene3D" id="1.10.260.100">
    <property type="match status" value="1"/>
</dbReference>
<dbReference type="PANTHER" id="PTHR10677:SF3">
    <property type="entry name" value="FI07626P-RELATED"/>
    <property type="match status" value="1"/>
</dbReference>
<dbReference type="InterPro" id="IPR015496">
    <property type="entry name" value="Ubiquilin"/>
</dbReference>
<sequence length="518" mass="54967">MSEESALIKVFVKSPTQKYEVEIAPDATVSDLKDKVLVLVPTANKEQICIIYTGKILKDEETLSHNKIGDGHTVHLVIRNQNRPAAATASPAPPAATTTTTAPSSTPSATPSSTGVPPTTPPPNPFGLFGASGGAAPTPAEILANPNLLRNVTENPIVQSLMGNPEFMRTIISSNPTFQQMIERNPELGHIINDPNMMRQTMEMMRNPNMMNEMMRNHDQAIRNLQGLPGGEAALERLYTDVQEPLMNSAASSLGGNPFASLRSDQQQPRVDRAGQENNEALPNPWASNNSQSSNNAPSNNRSNDFSSMMDSPGMSSLMEQMMSNPSIQASMFSPEVIDSIRQNMSSNPALIDSIIGSIPSARDNPQISEGIRRSFPQMLNMMTDPSVLAAMRNPAVAEAFRNIQEGFNVLRREAPQLLNMFQAGGAASGLDSLFSGAGGAGGAAGAPGGGANIADLLNGLNMGGGVPAVPLNPEQAYASQLEQLQSMGFSDRARNLAALTATLGDLNGAVERLLNSP</sequence>
<dbReference type="GO" id="GO:0031593">
    <property type="term" value="F:polyubiquitin modification-dependent protein binding"/>
    <property type="evidence" value="ECO:0007669"/>
    <property type="project" value="TreeGrafter"/>
</dbReference>
<dbReference type="EMBL" id="DS268589">
    <property type="protein sequence ID" value="EFO92482.1"/>
    <property type="molecule type" value="Genomic_DNA"/>
</dbReference>
<dbReference type="FunCoup" id="E3NBU4">
    <property type="interactions" value="3038"/>
</dbReference>
<dbReference type="Gene3D" id="3.10.20.90">
    <property type="entry name" value="Phosphatidylinositol 3-kinase Catalytic Subunit, Chain A, domain 1"/>
    <property type="match status" value="1"/>
</dbReference>
<dbReference type="InterPro" id="IPR006636">
    <property type="entry name" value="STI1_HS-bd"/>
</dbReference>
<dbReference type="GO" id="GO:2000042">
    <property type="term" value="P:negative regulation of double-strand break repair via homologous recombination"/>
    <property type="evidence" value="ECO:0007669"/>
    <property type="project" value="EnsemblMetazoa"/>
</dbReference>
<dbReference type="InParanoid" id="E3NBU4"/>
<protein>
    <submittedName>
        <fullName evidence="4">Uncharacterized protein</fullName>
    </submittedName>
</protein>
<dbReference type="AlphaFoldDB" id="E3NBU4"/>
<gene>
    <name evidence="4" type="ORF">CRE_14291</name>
</gene>
<dbReference type="Gene3D" id="1.10.8.10">
    <property type="entry name" value="DNA helicase RuvA subunit, C-terminal domain"/>
    <property type="match status" value="1"/>
</dbReference>
<dbReference type="Pfam" id="PF00240">
    <property type="entry name" value="ubiquitin"/>
    <property type="match status" value="1"/>
</dbReference>
<dbReference type="InterPro" id="IPR029071">
    <property type="entry name" value="Ubiquitin-like_domsf"/>
</dbReference>
<dbReference type="Pfam" id="PF23195">
    <property type="entry name" value="UBQLN1"/>
    <property type="match status" value="1"/>
</dbReference>
<dbReference type="GO" id="GO:0036503">
    <property type="term" value="P:ERAD pathway"/>
    <property type="evidence" value="ECO:0007669"/>
    <property type="project" value="EnsemblMetazoa"/>
</dbReference>
<dbReference type="SUPFAM" id="SSF46934">
    <property type="entry name" value="UBA-like"/>
    <property type="match status" value="1"/>
</dbReference>
<evidence type="ECO:0000256" key="1">
    <source>
        <dbReference type="SAM" id="MobiDB-lite"/>
    </source>
</evidence>
<dbReference type="SMART" id="SM00727">
    <property type="entry name" value="STI1"/>
    <property type="match status" value="4"/>
</dbReference>
<feature type="compositionally biased region" description="Polar residues" evidence="1">
    <location>
        <begin position="305"/>
        <end position="318"/>
    </location>
</feature>
<dbReference type="OrthoDB" id="9450922at2759"/>
<dbReference type="InterPro" id="IPR000626">
    <property type="entry name" value="Ubiquitin-like_dom"/>
</dbReference>
<proteinExistence type="predicted"/>
<reference evidence="4" key="1">
    <citation type="submission" date="2007-07" db="EMBL/GenBank/DDBJ databases">
        <title>PCAP assembly of the Caenorhabditis remanei genome.</title>
        <authorList>
            <consortium name="The Caenorhabditis remanei Sequencing Consortium"/>
            <person name="Wilson R.K."/>
        </authorList>
    </citation>
    <scope>NUCLEOTIDE SEQUENCE [LARGE SCALE GENOMIC DNA]</scope>
    <source>
        <strain evidence="4">PB4641</strain>
    </source>
</reference>
<dbReference type="InterPro" id="IPR009060">
    <property type="entry name" value="UBA-like_sf"/>
</dbReference>
<feature type="domain" description="UBA" evidence="2">
    <location>
        <begin position="471"/>
        <end position="517"/>
    </location>
</feature>
<feature type="region of interest" description="Disordered" evidence="1">
    <location>
        <begin position="249"/>
        <end position="318"/>
    </location>
</feature>
<dbReference type="GeneID" id="9812248"/>
<dbReference type="CTD" id="9812248"/>
<dbReference type="OMA" id="EVRFQTQ"/>
<dbReference type="SMART" id="SM00213">
    <property type="entry name" value="UBQ"/>
    <property type="match status" value="1"/>
</dbReference>
<dbReference type="FunFam" id="1.10.260.100:FF:000001">
    <property type="entry name" value="Ubiquilin 1"/>
    <property type="match status" value="1"/>
</dbReference>
<dbReference type="KEGG" id="crq:GCK72_000240"/>
<dbReference type="Pfam" id="PF00627">
    <property type="entry name" value="UBA"/>
    <property type="match status" value="1"/>
</dbReference>
<feature type="domain" description="Ubiquitin-like" evidence="3">
    <location>
        <begin position="8"/>
        <end position="83"/>
    </location>
</feature>
<feature type="region of interest" description="Disordered" evidence="1">
    <location>
        <begin position="84"/>
        <end position="133"/>
    </location>
</feature>
<dbReference type="Proteomes" id="UP000008281">
    <property type="component" value="Unassembled WGS sequence"/>
</dbReference>
<evidence type="ECO:0000259" key="3">
    <source>
        <dbReference type="PROSITE" id="PS50053"/>
    </source>
</evidence>
<dbReference type="PANTHER" id="PTHR10677">
    <property type="entry name" value="UBIQUILIN"/>
    <property type="match status" value="1"/>
</dbReference>
<dbReference type="HOGENOM" id="CLU_024293_4_0_1"/>
<evidence type="ECO:0000259" key="2">
    <source>
        <dbReference type="PROSITE" id="PS50030"/>
    </source>
</evidence>
<dbReference type="CDD" id="cd14399">
    <property type="entry name" value="UBA_PLICs"/>
    <property type="match status" value="1"/>
</dbReference>
<dbReference type="GO" id="GO:0005829">
    <property type="term" value="C:cytosol"/>
    <property type="evidence" value="ECO:0007669"/>
    <property type="project" value="TreeGrafter"/>
</dbReference>
<dbReference type="PROSITE" id="PS50053">
    <property type="entry name" value="UBIQUITIN_2"/>
    <property type="match status" value="1"/>
</dbReference>
<dbReference type="FunFam" id="3.10.20.90:FF:000459">
    <property type="entry name" value="F15C11.2"/>
    <property type="match status" value="1"/>
</dbReference>
<name>E3NBU4_CAERE</name>
<feature type="compositionally biased region" description="Low complexity" evidence="1">
    <location>
        <begin position="283"/>
        <end position="304"/>
    </location>
</feature>
<accession>E3NBU4</accession>